<feature type="domain" description="ORF 12 gene product N-terminal" evidence="3">
    <location>
        <begin position="49"/>
        <end position="138"/>
    </location>
</feature>
<dbReference type="PANTHER" id="PTHR35333">
    <property type="entry name" value="BETA-LACTAMASE"/>
    <property type="match status" value="1"/>
</dbReference>
<dbReference type="PROSITE" id="PS51257">
    <property type="entry name" value="PROKAR_LIPOPROTEIN"/>
    <property type="match status" value="1"/>
</dbReference>
<dbReference type="Gene3D" id="3.10.450.280">
    <property type="match status" value="1"/>
</dbReference>
<evidence type="ECO:0000259" key="2">
    <source>
        <dbReference type="Pfam" id="PF13354"/>
    </source>
</evidence>
<keyword evidence="1" id="KW-0732">Signal</keyword>
<keyword evidence="5" id="KW-1185">Reference proteome</keyword>
<dbReference type="Proteomes" id="UP000567922">
    <property type="component" value="Unassembled WGS sequence"/>
</dbReference>
<dbReference type="AlphaFoldDB" id="A0A839RKY7"/>
<gene>
    <name evidence="4" type="ORF">FHU29_001085</name>
</gene>
<dbReference type="SUPFAM" id="SSF56601">
    <property type="entry name" value="beta-lactamase/transpeptidase-like"/>
    <property type="match status" value="1"/>
</dbReference>
<dbReference type="EMBL" id="JACHWS010000001">
    <property type="protein sequence ID" value="MBB3036651.1"/>
    <property type="molecule type" value="Genomic_DNA"/>
</dbReference>
<dbReference type="RefSeq" id="WP_064440935.1">
    <property type="nucleotide sequence ID" value="NZ_BDDI01000010.1"/>
</dbReference>
<accession>A0A839RKY7</accession>
<evidence type="ECO:0000313" key="4">
    <source>
        <dbReference type="EMBL" id="MBB3036651.1"/>
    </source>
</evidence>
<evidence type="ECO:0000256" key="1">
    <source>
        <dbReference type="SAM" id="SignalP"/>
    </source>
</evidence>
<comment type="caution">
    <text evidence="4">The sequence shown here is derived from an EMBL/GenBank/DDBJ whole genome shotgun (WGS) entry which is preliminary data.</text>
</comment>
<name>A0A839RKY7_9ACTN</name>
<evidence type="ECO:0000259" key="3">
    <source>
        <dbReference type="Pfam" id="PF18042"/>
    </source>
</evidence>
<protein>
    <submittedName>
        <fullName evidence="4">Beta-lactamase class A</fullName>
    </submittedName>
</protein>
<dbReference type="InterPro" id="IPR012338">
    <property type="entry name" value="Beta-lactam/transpept-like"/>
</dbReference>
<dbReference type="Pfam" id="PF18042">
    <property type="entry name" value="ORF_12_N"/>
    <property type="match status" value="1"/>
</dbReference>
<feature type="signal peptide" evidence="1">
    <location>
        <begin position="1"/>
        <end position="26"/>
    </location>
</feature>
<dbReference type="InterPro" id="IPR000871">
    <property type="entry name" value="Beta-lactam_class-A"/>
</dbReference>
<dbReference type="OrthoDB" id="108135at2"/>
<dbReference type="GO" id="GO:0046677">
    <property type="term" value="P:response to antibiotic"/>
    <property type="evidence" value="ECO:0007669"/>
    <property type="project" value="InterPro"/>
</dbReference>
<proteinExistence type="predicted"/>
<dbReference type="Pfam" id="PF13354">
    <property type="entry name" value="Beta-lactamase2"/>
    <property type="match status" value="1"/>
</dbReference>
<dbReference type="Gene3D" id="3.40.710.10">
    <property type="entry name" value="DD-peptidase/beta-lactamase superfamily"/>
    <property type="match status" value="1"/>
</dbReference>
<evidence type="ECO:0000313" key="5">
    <source>
        <dbReference type="Proteomes" id="UP000567922"/>
    </source>
</evidence>
<reference evidence="4 5" key="1">
    <citation type="submission" date="2020-08" db="EMBL/GenBank/DDBJ databases">
        <title>Sequencing the genomes of 1000 actinobacteria strains.</title>
        <authorList>
            <person name="Klenk H.-P."/>
        </authorList>
    </citation>
    <scope>NUCLEOTIDE SEQUENCE [LARGE SCALE GENOMIC DNA]</scope>
    <source>
        <strain evidence="4 5">DSM 45258</strain>
    </source>
</reference>
<dbReference type="InterPro" id="IPR045155">
    <property type="entry name" value="Beta-lactam_cat"/>
</dbReference>
<feature type="domain" description="Beta-lactamase class A catalytic" evidence="2">
    <location>
        <begin position="188"/>
        <end position="429"/>
    </location>
</feature>
<dbReference type="InterPro" id="IPR040846">
    <property type="entry name" value="ORF_12_N"/>
</dbReference>
<feature type="chain" id="PRO_5039298603" evidence="1">
    <location>
        <begin position="27"/>
        <end position="462"/>
    </location>
</feature>
<dbReference type="GO" id="GO:0008800">
    <property type="term" value="F:beta-lactamase activity"/>
    <property type="evidence" value="ECO:0007669"/>
    <property type="project" value="InterPro"/>
</dbReference>
<dbReference type="PANTHER" id="PTHR35333:SF5">
    <property type="entry name" value="CONSERVED LIPOPROTEIN LPQF-RELATED"/>
    <property type="match status" value="1"/>
</dbReference>
<sequence>MQRRRSGTQRALTAVIASLLAGSLVAGCGSDTEAPDGGGEIVSPAGISLPDTPAGQQASWFLDASAQPPIPEDQFTERMSPEFLAEISPEVINEVLTAVGPLEPTEVQSATDDAIVVGINSADGQLTLTLRVNDDGMIDTLNLAPALNIPDAPESWESLTERLESLAPEASFIAARLGDDGACEAAHDVRADDVMPIASMFKVYVLEAVQRAIDDGDLTWESTIAVTEDNRSWPTGFLQDEEPGTEVTVAEAAGLMISFSDNTASDMLLEAVGREAVEEVVAETSANADANRPMLTTQEMFKLKIVDYPQLADQFTGGGEAERRNLLNTTIADTPLPELAAAEPWTSSRHIDSIGWFGSASDMCAAFGSLHEIGDENVTAAMSDNDGGVALGAEWTSVWYKGGSEPGVTALGYLAENDADEKYVVVVLTNAPDTDVPEMEESEARITEMMSLARGAFTLMTN</sequence>
<organism evidence="4 5">
    <name type="scientific">Hoyosella altamirensis</name>
    <dbReference type="NCBI Taxonomy" id="616997"/>
    <lineage>
        <taxon>Bacteria</taxon>
        <taxon>Bacillati</taxon>
        <taxon>Actinomycetota</taxon>
        <taxon>Actinomycetes</taxon>
        <taxon>Mycobacteriales</taxon>
        <taxon>Hoyosellaceae</taxon>
        <taxon>Hoyosella</taxon>
    </lineage>
</organism>
<dbReference type="GO" id="GO:0030655">
    <property type="term" value="P:beta-lactam antibiotic catabolic process"/>
    <property type="evidence" value="ECO:0007669"/>
    <property type="project" value="InterPro"/>
</dbReference>